<evidence type="ECO:0000313" key="1">
    <source>
        <dbReference type="EMBL" id="GEN23979.1"/>
    </source>
</evidence>
<organism evidence="1 2">
    <name type="scientific">Halomonas cupida</name>
    <dbReference type="NCBI Taxonomy" id="44933"/>
    <lineage>
        <taxon>Bacteria</taxon>
        <taxon>Pseudomonadati</taxon>
        <taxon>Pseudomonadota</taxon>
        <taxon>Gammaproteobacteria</taxon>
        <taxon>Oceanospirillales</taxon>
        <taxon>Halomonadaceae</taxon>
        <taxon>Halomonas</taxon>
    </lineage>
</organism>
<evidence type="ECO:0000313" key="2">
    <source>
        <dbReference type="Proteomes" id="UP000321726"/>
    </source>
</evidence>
<protein>
    <submittedName>
        <fullName evidence="1">Uncharacterized protein</fullName>
    </submittedName>
</protein>
<proteinExistence type="predicted"/>
<comment type="caution">
    <text evidence="1">The sequence shown here is derived from an EMBL/GenBank/DDBJ whole genome shotgun (WGS) entry which is preliminary data.</text>
</comment>
<sequence>MSLTQSDQITGSQLAFCPTRLPLFQGLWFTGVEAFMVWLSMGGEERMAQTTLGAESTT</sequence>
<dbReference type="EMBL" id="BJXU01000070">
    <property type="protein sequence ID" value="GEN23979.1"/>
    <property type="molecule type" value="Genomic_DNA"/>
</dbReference>
<name>A0ABQ0WEC7_9GAMM</name>
<reference evidence="1 2" key="1">
    <citation type="submission" date="2019-07" db="EMBL/GenBank/DDBJ databases">
        <title>Whole genome shotgun sequence of Halomonas cupida NBRC 102219.</title>
        <authorList>
            <person name="Hosoyama A."/>
            <person name="Uohara A."/>
            <person name="Ohji S."/>
            <person name="Ichikawa N."/>
        </authorList>
    </citation>
    <scope>NUCLEOTIDE SEQUENCE [LARGE SCALE GENOMIC DNA]</scope>
    <source>
        <strain evidence="1 2">NBRC 102219</strain>
    </source>
</reference>
<accession>A0ABQ0WEC7</accession>
<gene>
    <name evidence="1" type="ORF">HCU01_19280</name>
</gene>
<dbReference type="Proteomes" id="UP000321726">
    <property type="component" value="Unassembled WGS sequence"/>
</dbReference>
<keyword evidence="2" id="KW-1185">Reference proteome</keyword>